<dbReference type="InterPro" id="IPR029058">
    <property type="entry name" value="AB_hydrolase_fold"/>
</dbReference>
<dbReference type="Pfam" id="PF07859">
    <property type="entry name" value="Abhydrolase_3"/>
    <property type="match status" value="1"/>
</dbReference>
<evidence type="ECO:0000259" key="2">
    <source>
        <dbReference type="Pfam" id="PF07859"/>
    </source>
</evidence>
<evidence type="ECO:0000313" key="3">
    <source>
        <dbReference type="EMBL" id="KAJ1920938.1"/>
    </source>
</evidence>
<protein>
    <recommendedName>
        <fullName evidence="2">Alpha/beta hydrolase fold-3 domain-containing protein</fullName>
    </recommendedName>
</protein>
<dbReference type="GO" id="GO:0016787">
    <property type="term" value="F:hydrolase activity"/>
    <property type="evidence" value="ECO:0007669"/>
    <property type="project" value="UniProtKB-KW"/>
</dbReference>
<gene>
    <name evidence="3" type="ORF">H4219_000991</name>
</gene>
<dbReference type="PANTHER" id="PTHR48081">
    <property type="entry name" value="AB HYDROLASE SUPERFAMILY PROTEIN C4A8.06C"/>
    <property type="match status" value="1"/>
</dbReference>
<dbReference type="OrthoDB" id="408631at2759"/>
<dbReference type="EMBL" id="JANBPU010000008">
    <property type="protein sequence ID" value="KAJ1920938.1"/>
    <property type="molecule type" value="Genomic_DNA"/>
</dbReference>
<dbReference type="SUPFAM" id="SSF53474">
    <property type="entry name" value="alpha/beta-Hydrolases"/>
    <property type="match status" value="1"/>
</dbReference>
<name>A0A9W8A738_9FUNG</name>
<feature type="domain" description="Alpha/beta hydrolase fold-3" evidence="2">
    <location>
        <begin position="203"/>
        <end position="397"/>
    </location>
</feature>
<keyword evidence="1" id="KW-0378">Hydrolase</keyword>
<proteinExistence type="predicted"/>
<evidence type="ECO:0000256" key="1">
    <source>
        <dbReference type="ARBA" id="ARBA00022801"/>
    </source>
</evidence>
<accession>A0A9W8A738</accession>
<dbReference type="Gene3D" id="3.40.50.1820">
    <property type="entry name" value="alpha/beta hydrolase"/>
    <property type="match status" value="1"/>
</dbReference>
<dbReference type="PANTHER" id="PTHR48081:SF8">
    <property type="entry name" value="ALPHA_BETA HYDROLASE FOLD-3 DOMAIN-CONTAINING PROTEIN-RELATED"/>
    <property type="match status" value="1"/>
</dbReference>
<organism evidence="3 4">
    <name type="scientific">Mycoemilia scoparia</name>
    <dbReference type="NCBI Taxonomy" id="417184"/>
    <lineage>
        <taxon>Eukaryota</taxon>
        <taxon>Fungi</taxon>
        <taxon>Fungi incertae sedis</taxon>
        <taxon>Zoopagomycota</taxon>
        <taxon>Kickxellomycotina</taxon>
        <taxon>Kickxellomycetes</taxon>
        <taxon>Kickxellales</taxon>
        <taxon>Kickxellaceae</taxon>
        <taxon>Mycoemilia</taxon>
    </lineage>
</organism>
<reference evidence="3" key="1">
    <citation type="submission" date="2022-07" db="EMBL/GenBank/DDBJ databases">
        <title>Phylogenomic reconstructions and comparative analyses of Kickxellomycotina fungi.</title>
        <authorList>
            <person name="Reynolds N.K."/>
            <person name="Stajich J.E."/>
            <person name="Barry K."/>
            <person name="Grigoriev I.V."/>
            <person name="Crous P."/>
            <person name="Smith M.E."/>
        </authorList>
    </citation>
    <scope>NUCLEOTIDE SEQUENCE</scope>
    <source>
        <strain evidence="3">NBRC 100468</strain>
    </source>
</reference>
<sequence length="477" mass="54164">MIEQQTPEQDSQEFAACEKQKLTGTEKAILNFNPHTSKISFALFYAQLISRSVIRYYAYGPDLPSWNLKGQILMDILRVGTHEQYKLTDDDLSTLDIYAYMRIRRQDDSLSFIINDDIKGLVVSENCIEVVNDLTISPLPLFDGLCKYDAKLSESGSPRTVQYEVTSTPDLVKEIEEELGLDHDFDSILEARPLHDQEYIVWHIHGGAYLTGSPRVYRQLKRNLSIVTGLRVFGSGYRLAPESKYPAQLHDAYITYQFLLNQGFDPSRIVIVGDSAGANLALALIHLLRMLKLPTFRGLVFLSPWAKLFADGDSISYNASYDFLKMDKENPLYPARLYLDPGMPLTEELLERSKDKLISPIYGDFTGFPPMLVQYGDCEILKSNIVEFVERVRLCQKVSANKAIVTRNSRYSRLTSNYEPLVTCEGYKDMPHMFQMVDHIDPAKEAIAKIGQFVKNLTNQDFYDASDASDASDSRSI</sequence>
<comment type="caution">
    <text evidence="3">The sequence shown here is derived from an EMBL/GenBank/DDBJ whole genome shotgun (WGS) entry which is preliminary data.</text>
</comment>
<evidence type="ECO:0000313" key="4">
    <source>
        <dbReference type="Proteomes" id="UP001150538"/>
    </source>
</evidence>
<dbReference type="Proteomes" id="UP001150538">
    <property type="component" value="Unassembled WGS sequence"/>
</dbReference>
<keyword evidence="4" id="KW-1185">Reference proteome</keyword>
<dbReference type="InterPro" id="IPR050300">
    <property type="entry name" value="GDXG_lipolytic_enzyme"/>
</dbReference>
<dbReference type="InterPro" id="IPR013094">
    <property type="entry name" value="AB_hydrolase_3"/>
</dbReference>
<dbReference type="AlphaFoldDB" id="A0A9W8A738"/>